<accession>A0ACC1NUA4</accession>
<dbReference type="Proteomes" id="UP001143910">
    <property type="component" value="Unassembled WGS sequence"/>
</dbReference>
<keyword evidence="2" id="KW-1185">Reference proteome</keyword>
<dbReference type="EMBL" id="JANJQO010000104">
    <property type="protein sequence ID" value="KAJ2981918.1"/>
    <property type="molecule type" value="Genomic_DNA"/>
</dbReference>
<comment type="caution">
    <text evidence="1">The sequence shown here is derived from an EMBL/GenBank/DDBJ whole genome shotgun (WGS) entry which is preliminary data.</text>
</comment>
<reference evidence="1" key="1">
    <citation type="submission" date="2022-08" db="EMBL/GenBank/DDBJ databases">
        <title>Genome Sequence of Lecanicillium fungicola.</title>
        <authorList>
            <person name="Buettner E."/>
        </authorList>
    </citation>
    <scope>NUCLEOTIDE SEQUENCE</scope>
    <source>
        <strain evidence="1">Babe33</strain>
    </source>
</reference>
<name>A0ACC1NUA4_9HYPO</name>
<organism evidence="1 2">
    <name type="scientific">Zarea fungicola</name>
    <dbReference type="NCBI Taxonomy" id="93591"/>
    <lineage>
        <taxon>Eukaryota</taxon>
        <taxon>Fungi</taxon>
        <taxon>Dikarya</taxon>
        <taxon>Ascomycota</taxon>
        <taxon>Pezizomycotina</taxon>
        <taxon>Sordariomycetes</taxon>
        <taxon>Hypocreomycetidae</taxon>
        <taxon>Hypocreales</taxon>
        <taxon>Cordycipitaceae</taxon>
        <taxon>Zarea</taxon>
    </lineage>
</organism>
<gene>
    <name evidence="1" type="ORF">NQ176_g1724</name>
</gene>
<sequence length="287" mass="33655">MPKLKYQQSSTLPGTWPKFNEETRSFGKDHLAKITIEIGTKKGSMFFQAHGLVLSLASRIFHNAIQQSKRMREPVVFRFRYQNPHAYWRMIEWIYTGEYSHESSSLPDFSEDQDADELLRHVVVFCLANNFKIARLRKYALRCFEDKVREFWPIRADIFCLIIKNIYYNTDQEDGDILRESVVKFVVYNPTQFFQESCFYQVAQWDPEFGEACIRELAGAVERPVSPGFADDERSSSISSDESGSEYEEGEGDDDDDDEDEDDEYDEEKMKEEQEEAEVKIKEEPEQ</sequence>
<evidence type="ECO:0000313" key="1">
    <source>
        <dbReference type="EMBL" id="KAJ2981918.1"/>
    </source>
</evidence>
<protein>
    <submittedName>
        <fullName evidence="1">Uncharacterized protein</fullName>
    </submittedName>
</protein>
<evidence type="ECO:0000313" key="2">
    <source>
        <dbReference type="Proteomes" id="UP001143910"/>
    </source>
</evidence>
<proteinExistence type="predicted"/>